<reference evidence="2" key="1">
    <citation type="journal article" date="2022" name="Nat. Commun.">
        <title>Chromosome evolution and the genetic basis of agronomically important traits in greater yam.</title>
        <authorList>
            <person name="Bredeson J.V."/>
            <person name="Lyons J.B."/>
            <person name="Oniyinde I.O."/>
            <person name="Okereke N.R."/>
            <person name="Kolade O."/>
            <person name="Nnabue I."/>
            <person name="Nwadili C.O."/>
            <person name="Hribova E."/>
            <person name="Parker M."/>
            <person name="Nwogha J."/>
            <person name="Shu S."/>
            <person name="Carlson J."/>
            <person name="Kariba R."/>
            <person name="Muthemba S."/>
            <person name="Knop K."/>
            <person name="Barton G.J."/>
            <person name="Sherwood A.V."/>
            <person name="Lopez-Montes A."/>
            <person name="Asiedu R."/>
            <person name="Jamnadass R."/>
            <person name="Muchugi A."/>
            <person name="Goodstein D."/>
            <person name="Egesi C.N."/>
            <person name="Featherston J."/>
            <person name="Asfaw A."/>
            <person name="Simpson G.G."/>
            <person name="Dolezel J."/>
            <person name="Hendre P.S."/>
            <person name="Van Deynze A."/>
            <person name="Kumar P.L."/>
            <person name="Obidiegwu J.E."/>
            <person name="Bhattacharjee R."/>
            <person name="Rokhsar D.S."/>
        </authorList>
    </citation>
    <scope>NUCLEOTIDE SEQUENCE [LARGE SCALE GENOMIC DNA]</scope>
    <source>
        <strain evidence="2">cv. TDa95/00328</strain>
    </source>
</reference>
<proteinExistence type="predicted"/>
<accession>A0ACB7UGE0</accession>
<dbReference type="EC" id="1.14.17.4" evidence="1"/>
<dbReference type="Proteomes" id="UP000827976">
    <property type="component" value="Chromosome 16"/>
</dbReference>
<organism evidence="1 2">
    <name type="scientific">Dioscorea alata</name>
    <name type="common">Purple yam</name>
    <dbReference type="NCBI Taxonomy" id="55571"/>
    <lineage>
        <taxon>Eukaryota</taxon>
        <taxon>Viridiplantae</taxon>
        <taxon>Streptophyta</taxon>
        <taxon>Embryophyta</taxon>
        <taxon>Tracheophyta</taxon>
        <taxon>Spermatophyta</taxon>
        <taxon>Magnoliopsida</taxon>
        <taxon>Liliopsida</taxon>
        <taxon>Dioscoreales</taxon>
        <taxon>Dioscoreaceae</taxon>
        <taxon>Dioscorea</taxon>
    </lineage>
</organism>
<dbReference type="EMBL" id="CM037026">
    <property type="protein sequence ID" value="KAH7659375.1"/>
    <property type="molecule type" value="Genomic_DNA"/>
</dbReference>
<sequence length="314" mass="35602">MAGDLVLPLIDLSNPDRDSSAKSIRKACLDHGFFYLVNHGIEESFFQQLLKQSKKFFSLPLDEKMKLQTRKDNRGYNPLLSLTLDSSSEVKGDVNEGFFITSAKISYSQFNANQWPPEELLPCWRATMESYYEKMLAVSKKLISLMALSLGLDDLFFEKIGAWHEPLAYVRLLHYPGKTFEGSCGRLGASAHSDFGIATLLLTDGVPGLQICRDKDRHPQLWEDVPHVHGALIVNVGDLLERWTNCLFRSTLHRVLPTEQERYSVAFFINGDLDCMVECLESCCSKENPPRFPAIQCVDYLRHRISAIYTGGQK</sequence>
<comment type="caution">
    <text evidence="1">The sequence shown here is derived from an EMBL/GenBank/DDBJ whole genome shotgun (WGS) entry which is preliminary data.</text>
</comment>
<keyword evidence="1" id="KW-0560">Oxidoreductase</keyword>
<evidence type="ECO:0000313" key="2">
    <source>
        <dbReference type="Proteomes" id="UP000827976"/>
    </source>
</evidence>
<keyword evidence="2" id="KW-1185">Reference proteome</keyword>
<evidence type="ECO:0000313" key="1">
    <source>
        <dbReference type="EMBL" id="KAH7659375.1"/>
    </source>
</evidence>
<name>A0ACB7UGE0_DIOAL</name>
<protein>
    <submittedName>
        <fullName evidence="1">Aminocyclopropanecarboxylate oxidase protein</fullName>
        <ecNumber evidence="1">1.14.17.4</ecNumber>
    </submittedName>
</protein>
<gene>
    <name evidence="1" type="ORF">IHE45_16G027300</name>
</gene>